<organism evidence="2 3">
    <name type="scientific">Brevibacterium paucivorans</name>
    <dbReference type="NCBI Taxonomy" id="170994"/>
    <lineage>
        <taxon>Bacteria</taxon>
        <taxon>Bacillati</taxon>
        <taxon>Actinomycetota</taxon>
        <taxon>Actinomycetes</taxon>
        <taxon>Micrococcales</taxon>
        <taxon>Brevibacteriaceae</taxon>
        <taxon>Brevibacterium</taxon>
    </lineage>
</organism>
<keyword evidence="1" id="KW-1133">Transmembrane helix</keyword>
<proteinExistence type="predicted"/>
<evidence type="ECO:0000313" key="2">
    <source>
        <dbReference type="EMBL" id="PMD00001.1"/>
    </source>
</evidence>
<evidence type="ECO:0000313" key="3">
    <source>
        <dbReference type="Proteomes" id="UP000235598"/>
    </source>
</evidence>
<keyword evidence="1" id="KW-0812">Transmembrane</keyword>
<comment type="caution">
    <text evidence="2">The sequence shown here is derived from an EMBL/GenBank/DDBJ whole genome shotgun (WGS) entry which is preliminary data.</text>
</comment>
<name>A0A2N6VIG1_9MICO</name>
<reference evidence="2 3" key="1">
    <citation type="submission" date="2017-09" db="EMBL/GenBank/DDBJ databases">
        <title>Bacterial strain isolated from the female urinary microbiota.</title>
        <authorList>
            <person name="Thomas-White K."/>
            <person name="Kumar N."/>
            <person name="Forster S."/>
            <person name="Putonti C."/>
            <person name="Lawley T."/>
            <person name="Wolfe A.J."/>
        </authorList>
    </citation>
    <scope>NUCLEOTIDE SEQUENCE [LARGE SCALE GENOMIC DNA]</scope>
    <source>
        <strain evidence="2 3">UMB1301</strain>
    </source>
</reference>
<dbReference type="EMBL" id="PNHK01000587">
    <property type="protein sequence ID" value="PMD00001.1"/>
    <property type="molecule type" value="Genomic_DNA"/>
</dbReference>
<dbReference type="Proteomes" id="UP000235598">
    <property type="component" value="Unassembled WGS sequence"/>
</dbReference>
<keyword evidence="1" id="KW-0472">Membrane</keyword>
<evidence type="ECO:0000256" key="1">
    <source>
        <dbReference type="SAM" id="Phobius"/>
    </source>
</evidence>
<sequence length="69" mass="7686">KYGIAVILGYIGFKLVYTAARETFAHQLPEIPLAVSLGVIVVSMTVAVIASLVKRRRDYRHFRSEHLGS</sequence>
<protein>
    <submittedName>
        <fullName evidence="2">Tellurium resistance protein TerC</fullName>
    </submittedName>
</protein>
<feature type="transmembrane region" description="Helical" evidence="1">
    <location>
        <begin position="31"/>
        <end position="53"/>
    </location>
</feature>
<gene>
    <name evidence="2" type="ORF">CJ199_15190</name>
</gene>
<dbReference type="AlphaFoldDB" id="A0A2N6VIG1"/>
<feature type="non-terminal residue" evidence="2">
    <location>
        <position position="1"/>
    </location>
</feature>
<accession>A0A2N6VIG1</accession>